<keyword evidence="2" id="KW-0547">Nucleotide-binding</keyword>
<dbReference type="SUPFAM" id="SSF56112">
    <property type="entry name" value="Protein kinase-like (PK-like)"/>
    <property type="match status" value="1"/>
</dbReference>
<name>A0A8S3SAL6_MYTED</name>
<dbReference type="GO" id="GO:0004672">
    <property type="term" value="F:protein kinase activity"/>
    <property type="evidence" value="ECO:0007669"/>
    <property type="project" value="InterPro"/>
</dbReference>
<dbReference type="GO" id="GO:0005524">
    <property type="term" value="F:ATP binding"/>
    <property type="evidence" value="ECO:0007669"/>
    <property type="project" value="UniProtKB-KW"/>
</dbReference>
<dbReference type="PROSITE" id="PS00108">
    <property type="entry name" value="PROTEIN_KINASE_ST"/>
    <property type="match status" value="1"/>
</dbReference>
<dbReference type="EMBL" id="CAJPWZ010001473">
    <property type="protein sequence ID" value="CAG2216176.1"/>
    <property type="molecule type" value="Genomic_DNA"/>
</dbReference>
<evidence type="ECO:0000313" key="7">
    <source>
        <dbReference type="EMBL" id="CAG2216176.1"/>
    </source>
</evidence>
<comment type="similarity">
    <text evidence="5">Belongs to the protein kinase superfamily. Ser/Thr protein kinase family. GCN2 subfamily.</text>
</comment>
<dbReference type="AlphaFoldDB" id="A0A8S3SAL6"/>
<comment type="caution">
    <text evidence="7">The sequence shown here is derived from an EMBL/GenBank/DDBJ whole genome shotgun (WGS) entry which is preliminary data.</text>
</comment>
<feature type="domain" description="Protein kinase" evidence="6">
    <location>
        <begin position="1"/>
        <end position="156"/>
    </location>
</feature>
<protein>
    <recommendedName>
        <fullName evidence="6">Protein kinase domain-containing protein</fullName>
    </recommendedName>
</protein>
<keyword evidence="1" id="KW-0808">Transferase</keyword>
<evidence type="ECO:0000313" key="8">
    <source>
        <dbReference type="Proteomes" id="UP000683360"/>
    </source>
</evidence>
<dbReference type="Gene3D" id="1.10.510.10">
    <property type="entry name" value="Transferase(Phosphotransferase) domain 1"/>
    <property type="match status" value="1"/>
</dbReference>
<dbReference type="PROSITE" id="PS50011">
    <property type="entry name" value="PROTEIN_KINASE_DOM"/>
    <property type="match status" value="1"/>
</dbReference>
<keyword evidence="3" id="KW-0418">Kinase</keyword>
<accession>A0A8S3SAL6</accession>
<keyword evidence="8" id="KW-1185">Reference proteome</keyword>
<organism evidence="7 8">
    <name type="scientific">Mytilus edulis</name>
    <name type="common">Blue mussel</name>
    <dbReference type="NCBI Taxonomy" id="6550"/>
    <lineage>
        <taxon>Eukaryota</taxon>
        <taxon>Metazoa</taxon>
        <taxon>Spiralia</taxon>
        <taxon>Lophotrochozoa</taxon>
        <taxon>Mollusca</taxon>
        <taxon>Bivalvia</taxon>
        <taxon>Autobranchia</taxon>
        <taxon>Pteriomorphia</taxon>
        <taxon>Mytilida</taxon>
        <taxon>Mytiloidea</taxon>
        <taxon>Mytilidae</taxon>
        <taxon>Mytilinae</taxon>
        <taxon>Mytilus</taxon>
    </lineage>
</organism>
<dbReference type="InterPro" id="IPR008271">
    <property type="entry name" value="Ser/Thr_kinase_AS"/>
</dbReference>
<dbReference type="Proteomes" id="UP000683360">
    <property type="component" value="Unassembled WGS sequence"/>
</dbReference>
<dbReference type="InterPro" id="IPR000719">
    <property type="entry name" value="Prot_kinase_dom"/>
</dbReference>
<evidence type="ECO:0000256" key="2">
    <source>
        <dbReference type="ARBA" id="ARBA00022741"/>
    </source>
</evidence>
<dbReference type="Pfam" id="PF00069">
    <property type="entry name" value="Pkinase"/>
    <property type="match status" value="1"/>
</dbReference>
<evidence type="ECO:0000256" key="5">
    <source>
        <dbReference type="ARBA" id="ARBA00037982"/>
    </source>
</evidence>
<dbReference type="PANTHER" id="PTHR11042">
    <property type="entry name" value="EUKARYOTIC TRANSLATION INITIATION FACTOR 2-ALPHA KINASE EIF2-ALPHA KINASE -RELATED"/>
    <property type="match status" value="1"/>
</dbReference>
<evidence type="ECO:0000256" key="4">
    <source>
        <dbReference type="ARBA" id="ARBA00022840"/>
    </source>
</evidence>
<dbReference type="InterPro" id="IPR050339">
    <property type="entry name" value="CC_SR_Kinase"/>
</dbReference>
<dbReference type="OrthoDB" id="840771at2759"/>
<evidence type="ECO:0000259" key="6">
    <source>
        <dbReference type="PROSITE" id="PS50011"/>
    </source>
</evidence>
<gene>
    <name evidence="7" type="ORF">MEDL_29951</name>
</gene>
<sequence>MKVKTASVESKKQCVEDFKRNINHTNIVQIYGTSIETGDNGNKHLKVYMEQCTESLENMVFQNRSFMSCGKLQDWNRDESKQSKRIYATIMSGVLAGLAHLHDEGFVHRDLKMSNILVIDDIAKLADAGLIELNGHTCKEGGSYFSNNSCARGFYR</sequence>
<dbReference type="GO" id="GO:0005737">
    <property type="term" value="C:cytoplasm"/>
    <property type="evidence" value="ECO:0007669"/>
    <property type="project" value="TreeGrafter"/>
</dbReference>
<evidence type="ECO:0000256" key="1">
    <source>
        <dbReference type="ARBA" id="ARBA00022679"/>
    </source>
</evidence>
<dbReference type="InterPro" id="IPR011009">
    <property type="entry name" value="Kinase-like_dom_sf"/>
</dbReference>
<proteinExistence type="inferred from homology"/>
<reference evidence="7" key="1">
    <citation type="submission" date="2021-03" db="EMBL/GenBank/DDBJ databases">
        <authorList>
            <person name="Bekaert M."/>
        </authorList>
    </citation>
    <scope>NUCLEOTIDE SEQUENCE</scope>
</reference>
<dbReference type="GO" id="GO:0005634">
    <property type="term" value="C:nucleus"/>
    <property type="evidence" value="ECO:0007669"/>
    <property type="project" value="TreeGrafter"/>
</dbReference>
<evidence type="ECO:0000256" key="3">
    <source>
        <dbReference type="ARBA" id="ARBA00022777"/>
    </source>
</evidence>
<keyword evidence="4" id="KW-0067">ATP-binding</keyword>